<dbReference type="Proteomes" id="UP000287969">
    <property type="component" value="Chromosome"/>
</dbReference>
<dbReference type="KEGG" id="spoa:EQM13_16170"/>
<evidence type="ECO:0000313" key="3">
    <source>
        <dbReference type="EMBL" id="QAT62989.1"/>
    </source>
</evidence>
<dbReference type="InterPro" id="IPR013557">
    <property type="entry name" value="AntA/B_antirep"/>
</dbReference>
<evidence type="ECO:0000256" key="1">
    <source>
        <dbReference type="SAM" id="Coils"/>
    </source>
</evidence>
<sequence length="212" mass="24793">MNELIVIDYKNNIPTVNGRELHEALKVETRYNDWFSRMCKYGFIEGKDYYSILSNRSDGLPGKPRIDHSLTISMAKEICMLQRSEMGKKFRQYFISIEEAWNSPEKIMERALLIAQQKAREAEIKILALSEENESLEIALNTSLKFYTVAKYNNVFNMGWNLKECQSIGKRLSAYCRCHSIEIRKCETNDERFGTVNSYPLTAWEDFLEVLE</sequence>
<name>A0A410QGE0_9FIRM</name>
<protein>
    <recommendedName>
        <fullName evidence="2">AntA/AntB antirepressor domain-containing protein</fullName>
    </recommendedName>
</protein>
<gene>
    <name evidence="3" type="ORF">EQM13_16170</name>
</gene>
<dbReference type="EMBL" id="CP035282">
    <property type="protein sequence ID" value="QAT62989.1"/>
    <property type="molecule type" value="Genomic_DNA"/>
</dbReference>
<keyword evidence="1" id="KW-0175">Coiled coil</keyword>
<accession>A0A410QGE0</accession>
<evidence type="ECO:0000313" key="4">
    <source>
        <dbReference type="Proteomes" id="UP000287969"/>
    </source>
</evidence>
<proteinExistence type="predicted"/>
<keyword evidence="4" id="KW-1185">Reference proteome</keyword>
<feature type="coiled-coil region" evidence="1">
    <location>
        <begin position="112"/>
        <end position="139"/>
    </location>
</feature>
<dbReference type="AlphaFoldDB" id="A0A410QGE0"/>
<reference evidence="4" key="1">
    <citation type="submission" date="2019-01" db="EMBL/GenBank/DDBJ databases">
        <title>Draft genomes of a novel of Sporanaerobacter strains.</title>
        <authorList>
            <person name="Ma S."/>
        </authorList>
    </citation>
    <scope>NUCLEOTIDE SEQUENCE [LARGE SCALE GENOMIC DNA]</scope>
    <source>
        <strain evidence="4">NJN-17</strain>
    </source>
</reference>
<feature type="domain" description="AntA/AntB antirepressor" evidence="2">
    <location>
        <begin position="16"/>
        <end position="84"/>
    </location>
</feature>
<dbReference type="Pfam" id="PF08346">
    <property type="entry name" value="AntA"/>
    <property type="match status" value="1"/>
</dbReference>
<organism evidence="3 4">
    <name type="scientific">Acidilutibacter cellobiosedens</name>
    <dbReference type="NCBI Taxonomy" id="2507161"/>
    <lineage>
        <taxon>Bacteria</taxon>
        <taxon>Bacillati</taxon>
        <taxon>Bacillota</taxon>
        <taxon>Tissierellia</taxon>
        <taxon>Tissierellales</taxon>
        <taxon>Acidilutibacteraceae</taxon>
        <taxon>Acidilutibacter</taxon>
    </lineage>
</organism>
<dbReference type="OrthoDB" id="9812611at2"/>
<evidence type="ECO:0000259" key="2">
    <source>
        <dbReference type="Pfam" id="PF08346"/>
    </source>
</evidence>
<dbReference type="RefSeq" id="WP_128753222.1">
    <property type="nucleotide sequence ID" value="NZ_CP035282.1"/>
</dbReference>